<dbReference type="GO" id="GO:0047389">
    <property type="term" value="F:glycerophosphocholine phosphodiesterase activity"/>
    <property type="evidence" value="ECO:0007669"/>
    <property type="project" value="TreeGrafter"/>
</dbReference>
<dbReference type="InParanoid" id="B4JCN9"/>
<dbReference type="EMBL" id="CH916368">
    <property type="protein sequence ID" value="EDW04203.1"/>
    <property type="molecule type" value="Genomic_DNA"/>
</dbReference>
<feature type="domain" description="GP-PDE" evidence="3">
    <location>
        <begin position="363"/>
        <end position="687"/>
    </location>
</feature>
<dbReference type="PANTHER" id="PTHR22958">
    <property type="entry name" value="GLYCEROPHOSPHORYL DIESTER PHOSPHODIESTERASE"/>
    <property type="match status" value="1"/>
</dbReference>
<dbReference type="InterPro" id="IPR030395">
    <property type="entry name" value="GP_PDE_dom"/>
</dbReference>
<dbReference type="InterPro" id="IPR017946">
    <property type="entry name" value="PLC-like_Pdiesterase_TIM-brl"/>
</dbReference>
<dbReference type="CDD" id="cd08607">
    <property type="entry name" value="GDPD_GDE5"/>
    <property type="match status" value="1"/>
</dbReference>
<dbReference type="InterPro" id="IPR013784">
    <property type="entry name" value="Carb-bd-like_fold"/>
</dbReference>
<dbReference type="InterPro" id="IPR002044">
    <property type="entry name" value="CBM20"/>
</dbReference>
<dbReference type="SUPFAM" id="SSF51695">
    <property type="entry name" value="PLC-like phosphodiesterases"/>
    <property type="match status" value="1"/>
</dbReference>
<dbReference type="eggNOG" id="KOG2421">
    <property type="taxonomic scope" value="Eukaryota"/>
</dbReference>
<dbReference type="Gene3D" id="2.60.40.10">
    <property type="entry name" value="Immunoglobulins"/>
    <property type="match status" value="1"/>
</dbReference>
<keyword evidence="1" id="KW-0378">Hydrolase</keyword>
<dbReference type="OMA" id="RWFFANE"/>
<accession>B4JCN9</accession>
<dbReference type="GO" id="GO:2001070">
    <property type="term" value="F:starch binding"/>
    <property type="evidence" value="ECO:0007669"/>
    <property type="project" value="InterPro"/>
</dbReference>
<feature type="domain" description="CBM20" evidence="2">
    <location>
        <begin position="34"/>
        <end position="158"/>
    </location>
</feature>
<dbReference type="PROSITE" id="PS50007">
    <property type="entry name" value="PIPLC_X_DOMAIN"/>
    <property type="match status" value="1"/>
</dbReference>
<keyword evidence="5" id="KW-1185">Reference proteome</keyword>
<dbReference type="SMART" id="SM01065">
    <property type="entry name" value="CBM_2"/>
    <property type="match status" value="1"/>
</dbReference>
<dbReference type="PROSITE" id="PS51166">
    <property type="entry name" value="CBM20"/>
    <property type="match status" value="1"/>
</dbReference>
<sequence>MHRWFFATEREACAPLEPEDAEPKQEVQNQKDTVKEIIYTDFPFCVKVKKVLQGNECVAISGNCDALGNWQPNRVHLMQAVKCHGESQCCCPTFGATVRIPRNKDVEYRYCIVGYDPLIEQDIIIRYWEVMPRPRLIRTCDNTLRLCEIFGKHAEFGEESRIDRGWATVETIVQFKIFNAPFVWLQQPRRLLHVHLQPMYELEPTECRVRASVEQPLRLTTVEVLPSESSRSTALAFAEVANLKCSQRLHYQAVSGSRCGPDDLQLYHCSIRYPEQTLYRLDLYTYAHKAAADEPAYHYGYGFIRPEQLIDSEGQLRVKISCASTHRPLIEMCLRYLIIRPLAAISSNLSCSFERYWRAQRSALDIGHRGTGNTYRLAANVHRENTLYAFKQAALHDAHLVELDVHLTQDAQVVVHHDHVLRFSLASAACAEKLLDDDYDVWIFPHEHLNRLQLLAMGGVKRGQHLVVPLEAFTYEQLRLAQPLRFAASNSDACGTDCDLTDQLPFPLLSDVFSHELSDKLGICIELKWPQQVSRRRWEGDGFRPTFDRNFYVDTILEIVFRLAGKRRIIFASFDADICVMLRYKQNLYPVTLLLLHAEQPVQFLDQRVSIFENAANFAYIMEFFGLNLHSGWLLKQPLSLGLIKDLRMQLICWGPDNNDELVRSKLKRYGVVAVVYDRIDQFDQQLGEQLQGIVCCIDSMATRNYIRRLQDEERQLKCGKRDWNVEEAGSLGVE</sequence>
<evidence type="ECO:0000256" key="1">
    <source>
        <dbReference type="ARBA" id="ARBA00022801"/>
    </source>
</evidence>
<dbReference type="SUPFAM" id="SSF49452">
    <property type="entry name" value="Starch-binding domain-like"/>
    <property type="match status" value="1"/>
</dbReference>
<dbReference type="Gene3D" id="3.20.20.190">
    <property type="entry name" value="Phosphatidylinositol (PI) phosphodiesterase"/>
    <property type="match status" value="1"/>
</dbReference>
<dbReference type="AlphaFoldDB" id="B4JCN9"/>
<dbReference type="PROSITE" id="PS51704">
    <property type="entry name" value="GP_PDE"/>
    <property type="match status" value="1"/>
</dbReference>
<organism evidence="5">
    <name type="scientific">Drosophila grimshawi</name>
    <name type="common">Hawaiian fruit fly</name>
    <name type="synonym">Idiomyia grimshawi</name>
    <dbReference type="NCBI Taxonomy" id="7222"/>
    <lineage>
        <taxon>Eukaryota</taxon>
        <taxon>Metazoa</taxon>
        <taxon>Ecdysozoa</taxon>
        <taxon>Arthropoda</taxon>
        <taxon>Hexapoda</taxon>
        <taxon>Insecta</taxon>
        <taxon>Pterygota</taxon>
        <taxon>Neoptera</taxon>
        <taxon>Endopterygota</taxon>
        <taxon>Diptera</taxon>
        <taxon>Brachycera</taxon>
        <taxon>Muscomorpha</taxon>
        <taxon>Ephydroidea</taxon>
        <taxon>Drosophilidae</taxon>
        <taxon>Drosophila</taxon>
        <taxon>Hawaiian Drosophila</taxon>
    </lineage>
</organism>
<dbReference type="SMR" id="B4JCN9"/>
<dbReference type="OrthoDB" id="1058301at2759"/>
<dbReference type="InterPro" id="IPR013783">
    <property type="entry name" value="Ig-like_fold"/>
</dbReference>
<dbReference type="Pfam" id="PF00686">
    <property type="entry name" value="CBM_20"/>
    <property type="match status" value="1"/>
</dbReference>
<name>B4JCN9_DROGR</name>
<proteinExistence type="predicted"/>
<dbReference type="STRING" id="7222.B4JCN9"/>
<dbReference type="KEGG" id="dgr:6561454"/>
<dbReference type="Proteomes" id="UP000001070">
    <property type="component" value="Unassembled WGS sequence"/>
</dbReference>
<dbReference type="InterPro" id="IPR051578">
    <property type="entry name" value="GDPD"/>
</dbReference>
<evidence type="ECO:0000259" key="2">
    <source>
        <dbReference type="PROSITE" id="PS51166"/>
    </source>
</evidence>
<gene>
    <name evidence="4" type="primary">Dgri\GH10111</name>
    <name evidence="4" type="ORF">Dgri_GH10111</name>
</gene>
<evidence type="ECO:0000313" key="5">
    <source>
        <dbReference type="Proteomes" id="UP000001070"/>
    </source>
</evidence>
<reference evidence="4 5" key="1">
    <citation type="journal article" date="2007" name="Nature">
        <title>Evolution of genes and genomes on the Drosophila phylogeny.</title>
        <authorList>
            <consortium name="Drosophila 12 Genomes Consortium"/>
            <person name="Clark A.G."/>
            <person name="Eisen M.B."/>
            <person name="Smith D.R."/>
            <person name="Bergman C.M."/>
            <person name="Oliver B."/>
            <person name="Markow T.A."/>
            <person name="Kaufman T.C."/>
            <person name="Kellis M."/>
            <person name="Gelbart W."/>
            <person name="Iyer V.N."/>
            <person name="Pollard D.A."/>
            <person name="Sackton T.B."/>
            <person name="Larracuente A.M."/>
            <person name="Singh N.D."/>
            <person name="Abad J.P."/>
            <person name="Abt D.N."/>
            <person name="Adryan B."/>
            <person name="Aguade M."/>
            <person name="Akashi H."/>
            <person name="Anderson W.W."/>
            <person name="Aquadro C.F."/>
            <person name="Ardell D.H."/>
            <person name="Arguello R."/>
            <person name="Artieri C.G."/>
            <person name="Barbash D.A."/>
            <person name="Barker D."/>
            <person name="Barsanti P."/>
            <person name="Batterham P."/>
            <person name="Batzoglou S."/>
            <person name="Begun D."/>
            <person name="Bhutkar A."/>
            <person name="Blanco E."/>
            <person name="Bosak S.A."/>
            <person name="Bradley R.K."/>
            <person name="Brand A.D."/>
            <person name="Brent M.R."/>
            <person name="Brooks A.N."/>
            <person name="Brown R.H."/>
            <person name="Butlin R.K."/>
            <person name="Caggese C."/>
            <person name="Calvi B.R."/>
            <person name="Bernardo de Carvalho A."/>
            <person name="Caspi A."/>
            <person name="Castrezana S."/>
            <person name="Celniker S.E."/>
            <person name="Chang J.L."/>
            <person name="Chapple C."/>
            <person name="Chatterji S."/>
            <person name="Chinwalla A."/>
            <person name="Civetta A."/>
            <person name="Clifton S.W."/>
            <person name="Comeron J.M."/>
            <person name="Costello J.C."/>
            <person name="Coyne J.A."/>
            <person name="Daub J."/>
            <person name="David R.G."/>
            <person name="Delcher A.L."/>
            <person name="Delehaunty K."/>
            <person name="Do C.B."/>
            <person name="Ebling H."/>
            <person name="Edwards K."/>
            <person name="Eickbush T."/>
            <person name="Evans J.D."/>
            <person name="Filipski A."/>
            <person name="Findeiss S."/>
            <person name="Freyhult E."/>
            <person name="Fulton L."/>
            <person name="Fulton R."/>
            <person name="Garcia A.C."/>
            <person name="Gardiner A."/>
            <person name="Garfield D.A."/>
            <person name="Garvin B.E."/>
            <person name="Gibson G."/>
            <person name="Gilbert D."/>
            <person name="Gnerre S."/>
            <person name="Godfrey J."/>
            <person name="Good R."/>
            <person name="Gotea V."/>
            <person name="Gravely B."/>
            <person name="Greenberg A.J."/>
            <person name="Griffiths-Jones S."/>
            <person name="Gross S."/>
            <person name="Guigo R."/>
            <person name="Gustafson E.A."/>
            <person name="Haerty W."/>
            <person name="Hahn M.W."/>
            <person name="Halligan D.L."/>
            <person name="Halpern A.L."/>
            <person name="Halter G.M."/>
            <person name="Han M.V."/>
            <person name="Heger A."/>
            <person name="Hillier L."/>
            <person name="Hinrichs A.S."/>
            <person name="Holmes I."/>
            <person name="Hoskins R.A."/>
            <person name="Hubisz M.J."/>
            <person name="Hultmark D."/>
            <person name="Huntley M.A."/>
            <person name="Jaffe D.B."/>
            <person name="Jagadeeshan S."/>
            <person name="Jeck W.R."/>
            <person name="Johnson J."/>
            <person name="Jones C.D."/>
            <person name="Jordan W.C."/>
            <person name="Karpen G.H."/>
            <person name="Kataoka E."/>
            <person name="Keightley P.D."/>
            <person name="Kheradpour P."/>
            <person name="Kirkness E.F."/>
            <person name="Koerich L.B."/>
            <person name="Kristiansen K."/>
            <person name="Kudrna D."/>
            <person name="Kulathinal R.J."/>
            <person name="Kumar S."/>
            <person name="Kwok R."/>
            <person name="Lander E."/>
            <person name="Langley C.H."/>
            <person name="Lapoint R."/>
            <person name="Lazzaro B.P."/>
            <person name="Lee S.J."/>
            <person name="Levesque L."/>
            <person name="Li R."/>
            <person name="Lin C.F."/>
            <person name="Lin M.F."/>
            <person name="Lindblad-Toh K."/>
            <person name="Llopart A."/>
            <person name="Long M."/>
            <person name="Low L."/>
            <person name="Lozovsky E."/>
            <person name="Lu J."/>
            <person name="Luo M."/>
            <person name="Machado C.A."/>
            <person name="Makalowski W."/>
            <person name="Marzo M."/>
            <person name="Matsuda M."/>
            <person name="Matzkin L."/>
            <person name="McAllister B."/>
            <person name="McBride C.S."/>
            <person name="McKernan B."/>
            <person name="McKernan K."/>
            <person name="Mendez-Lago M."/>
            <person name="Minx P."/>
            <person name="Mollenhauer M.U."/>
            <person name="Montooth K."/>
            <person name="Mount S.M."/>
            <person name="Mu X."/>
            <person name="Myers E."/>
            <person name="Negre B."/>
            <person name="Newfeld S."/>
            <person name="Nielsen R."/>
            <person name="Noor M.A."/>
            <person name="O'Grady P."/>
            <person name="Pachter L."/>
            <person name="Papaceit M."/>
            <person name="Parisi M.J."/>
            <person name="Parisi M."/>
            <person name="Parts L."/>
            <person name="Pedersen J.S."/>
            <person name="Pesole G."/>
            <person name="Phillippy A.M."/>
            <person name="Ponting C.P."/>
            <person name="Pop M."/>
            <person name="Porcelli D."/>
            <person name="Powell J.R."/>
            <person name="Prohaska S."/>
            <person name="Pruitt K."/>
            <person name="Puig M."/>
            <person name="Quesneville H."/>
            <person name="Ram K.R."/>
            <person name="Rand D."/>
            <person name="Rasmussen M.D."/>
            <person name="Reed L.K."/>
            <person name="Reenan R."/>
            <person name="Reily A."/>
            <person name="Remington K.A."/>
            <person name="Rieger T.T."/>
            <person name="Ritchie M.G."/>
            <person name="Robin C."/>
            <person name="Rogers Y.H."/>
            <person name="Rohde C."/>
            <person name="Rozas J."/>
            <person name="Rubenfield M.J."/>
            <person name="Ruiz A."/>
            <person name="Russo S."/>
            <person name="Salzberg S.L."/>
            <person name="Sanchez-Gracia A."/>
            <person name="Saranga D.J."/>
            <person name="Sato H."/>
            <person name="Schaeffer S.W."/>
            <person name="Schatz M.C."/>
            <person name="Schlenke T."/>
            <person name="Schwartz R."/>
            <person name="Segarra C."/>
            <person name="Singh R.S."/>
            <person name="Sirot L."/>
            <person name="Sirota M."/>
            <person name="Sisneros N.B."/>
            <person name="Smith C.D."/>
            <person name="Smith T.F."/>
            <person name="Spieth J."/>
            <person name="Stage D.E."/>
            <person name="Stark A."/>
            <person name="Stephan W."/>
            <person name="Strausberg R.L."/>
            <person name="Strempel S."/>
            <person name="Sturgill D."/>
            <person name="Sutton G."/>
            <person name="Sutton G.G."/>
            <person name="Tao W."/>
            <person name="Teichmann S."/>
            <person name="Tobari Y.N."/>
            <person name="Tomimura Y."/>
            <person name="Tsolas J.M."/>
            <person name="Valente V.L."/>
            <person name="Venter E."/>
            <person name="Venter J.C."/>
            <person name="Vicario S."/>
            <person name="Vieira F.G."/>
            <person name="Vilella A.J."/>
            <person name="Villasante A."/>
            <person name="Walenz B."/>
            <person name="Wang J."/>
            <person name="Wasserman M."/>
            <person name="Watts T."/>
            <person name="Wilson D."/>
            <person name="Wilson R.K."/>
            <person name="Wing R.A."/>
            <person name="Wolfner M.F."/>
            <person name="Wong A."/>
            <person name="Wong G.K."/>
            <person name="Wu C.I."/>
            <person name="Wu G."/>
            <person name="Yamamoto D."/>
            <person name="Yang H.P."/>
            <person name="Yang S.P."/>
            <person name="Yorke J.A."/>
            <person name="Yoshida K."/>
            <person name="Zdobnov E."/>
            <person name="Zhang P."/>
            <person name="Zhang Y."/>
            <person name="Zimin A.V."/>
            <person name="Baldwin J."/>
            <person name="Abdouelleil A."/>
            <person name="Abdulkadir J."/>
            <person name="Abebe A."/>
            <person name="Abera B."/>
            <person name="Abreu J."/>
            <person name="Acer S.C."/>
            <person name="Aftuck L."/>
            <person name="Alexander A."/>
            <person name="An P."/>
            <person name="Anderson E."/>
            <person name="Anderson S."/>
            <person name="Arachi H."/>
            <person name="Azer M."/>
            <person name="Bachantsang P."/>
            <person name="Barry A."/>
            <person name="Bayul T."/>
            <person name="Berlin A."/>
            <person name="Bessette D."/>
            <person name="Bloom T."/>
            <person name="Blye J."/>
            <person name="Boguslavskiy L."/>
            <person name="Bonnet C."/>
            <person name="Boukhgalter B."/>
            <person name="Bourzgui I."/>
            <person name="Brown A."/>
            <person name="Cahill P."/>
            <person name="Channer S."/>
            <person name="Cheshatsang Y."/>
            <person name="Chuda L."/>
            <person name="Citroen M."/>
            <person name="Collymore A."/>
            <person name="Cooke P."/>
            <person name="Costello M."/>
            <person name="D'Aco K."/>
            <person name="Daza R."/>
            <person name="De Haan G."/>
            <person name="DeGray S."/>
            <person name="DeMaso C."/>
            <person name="Dhargay N."/>
            <person name="Dooley K."/>
            <person name="Dooley E."/>
            <person name="Doricent M."/>
            <person name="Dorje P."/>
            <person name="Dorjee K."/>
            <person name="Dupes A."/>
            <person name="Elong R."/>
            <person name="Falk J."/>
            <person name="Farina A."/>
            <person name="Faro S."/>
            <person name="Ferguson D."/>
            <person name="Fisher S."/>
            <person name="Foley C.D."/>
            <person name="Franke A."/>
            <person name="Friedrich D."/>
            <person name="Gadbois L."/>
            <person name="Gearin G."/>
            <person name="Gearin C.R."/>
            <person name="Giannoukos G."/>
            <person name="Goode T."/>
            <person name="Graham J."/>
            <person name="Grandbois E."/>
            <person name="Grewal S."/>
            <person name="Gyaltsen K."/>
            <person name="Hafez N."/>
            <person name="Hagos B."/>
            <person name="Hall J."/>
            <person name="Henson C."/>
            <person name="Hollinger A."/>
            <person name="Honan T."/>
            <person name="Huard M.D."/>
            <person name="Hughes L."/>
            <person name="Hurhula B."/>
            <person name="Husby M.E."/>
            <person name="Kamat A."/>
            <person name="Kanga B."/>
            <person name="Kashin S."/>
            <person name="Khazanovich D."/>
            <person name="Kisner P."/>
            <person name="Lance K."/>
            <person name="Lara M."/>
            <person name="Lee W."/>
            <person name="Lennon N."/>
            <person name="Letendre F."/>
            <person name="LeVine R."/>
            <person name="Lipovsky A."/>
            <person name="Liu X."/>
            <person name="Liu J."/>
            <person name="Liu S."/>
            <person name="Lokyitsang T."/>
            <person name="Lokyitsang Y."/>
            <person name="Lubonja R."/>
            <person name="Lui A."/>
            <person name="MacDonald P."/>
            <person name="Magnisalis V."/>
            <person name="Maru K."/>
            <person name="Matthews C."/>
            <person name="McCusker W."/>
            <person name="McDonough S."/>
            <person name="Mehta T."/>
            <person name="Meldrim J."/>
            <person name="Meneus L."/>
            <person name="Mihai O."/>
            <person name="Mihalev A."/>
            <person name="Mihova T."/>
            <person name="Mittelman R."/>
            <person name="Mlenga V."/>
            <person name="Montmayeur A."/>
            <person name="Mulrain L."/>
            <person name="Navidi A."/>
            <person name="Naylor J."/>
            <person name="Negash T."/>
            <person name="Nguyen T."/>
            <person name="Nguyen N."/>
            <person name="Nicol R."/>
            <person name="Norbu C."/>
            <person name="Norbu N."/>
            <person name="Novod N."/>
            <person name="O'Neill B."/>
            <person name="Osman S."/>
            <person name="Markiewicz E."/>
            <person name="Oyono O.L."/>
            <person name="Patti C."/>
            <person name="Phunkhang P."/>
            <person name="Pierre F."/>
            <person name="Priest M."/>
            <person name="Raghuraman S."/>
            <person name="Rege F."/>
            <person name="Reyes R."/>
            <person name="Rise C."/>
            <person name="Rogov P."/>
            <person name="Ross K."/>
            <person name="Ryan E."/>
            <person name="Settipalli S."/>
            <person name="Shea T."/>
            <person name="Sherpa N."/>
            <person name="Shi L."/>
            <person name="Shih D."/>
            <person name="Sparrow T."/>
            <person name="Spaulding J."/>
            <person name="Stalker J."/>
            <person name="Stange-Thomann N."/>
            <person name="Stavropoulos S."/>
            <person name="Stone C."/>
            <person name="Strader C."/>
            <person name="Tesfaye S."/>
            <person name="Thomson T."/>
            <person name="Thoulutsang Y."/>
            <person name="Thoulutsang D."/>
            <person name="Topham K."/>
            <person name="Topping I."/>
            <person name="Tsamla T."/>
            <person name="Vassiliev H."/>
            <person name="Vo A."/>
            <person name="Wangchuk T."/>
            <person name="Wangdi T."/>
            <person name="Weiand M."/>
            <person name="Wilkinson J."/>
            <person name="Wilson A."/>
            <person name="Yadav S."/>
            <person name="Young G."/>
            <person name="Yu Q."/>
            <person name="Zembek L."/>
            <person name="Zhong D."/>
            <person name="Zimmer A."/>
            <person name="Zwirko Z."/>
            <person name="Jaffe D.B."/>
            <person name="Alvarez P."/>
            <person name="Brockman W."/>
            <person name="Butler J."/>
            <person name="Chin C."/>
            <person name="Gnerre S."/>
            <person name="Grabherr M."/>
            <person name="Kleber M."/>
            <person name="Mauceli E."/>
            <person name="MacCallum I."/>
        </authorList>
    </citation>
    <scope>NUCLEOTIDE SEQUENCE [LARGE SCALE GENOMIC DNA]</scope>
    <source>
        <strain evidence="5">Tucson 15287-2541.00</strain>
    </source>
</reference>
<evidence type="ECO:0000259" key="3">
    <source>
        <dbReference type="PROSITE" id="PS51704"/>
    </source>
</evidence>
<evidence type="ECO:0000313" key="4">
    <source>
        <dbReference type="EMBL" id="EDW04203.1"/>
    </source>
</evidence>
<dbReference type="PhylomeDB" id="B4JCN9"/>
<dbReference type="Pfam" id="PF03009">
    <property type="entry name" value="GDPD"/>
    <property type="match status" value="1"/>
</dbReference>
<dbReference type="PANTHER" id="PTHR22958:SF1">
    <property type="entry name" value="GLYCEROPHOSPHOCHOLINE PHOSPHODIESTERASE GPCPD1"/>
    <property type="match status" value="1"/>
</dbReference>
<dbReference type="HOGENOM" id="CLU_013007_2_0_1"/>
<protein>
    <submittedName>
        <fullName evidence="4">GH10111</fullName>
    </submittedName>
</protein>
<dbReference type="GO" id="GO:0046475">
    <property type="term" value="P:glycerophospholipid catabolic process"/>
    <property type="evidence" value="ECO:0007669"/>
    <property type="project" value="TreeGrafter"/>
</dbReference>